<evidence type="ECO:0000256" key="1">
    <source>
        <dbReference type="SAM" id="Coils"/>
    </source>
</evidence>
<evidence type="ECO:0000313" key="3">
    <source>
        <dbReference type="Proteomes" id="UP001217089"/>
    </source>
</evidence>
<proteinExistence type="predicted"/>
<gene>
    <name evidence="2" type="ORF">KUTeg_016248</name>
</gene>
<dbReference type="EMBL" id="JARBDR010000813">
    <property type="protein sequence ID" value="KAJ8305703.1"/>
    <property type="molecule type" value="Genomic_DNA"/>
</dbReference>
<keyword evidence="1" id="KW-0175">Coiled coil</keyword>
<protein>
    <submittedName>
        <fullName evidence="2">Uncharacterized protein</fullName>
    </submittedName>
</protein>
<dbReference type="Proteomes" id="UP001217089">
    <property type="component" value="Unassembled WGS sequence"/>
</dbReference>
<comment type="caution">
    <text evidence="2">The sequence shown here is derived from an EMBL/GenBank/DDBJ whole genome shotgun (WGS) entry which is preliminary data.</text>
</comment>
<feature type="coiled-coil region" evidence="1">
    <location>
        <begin position="16"/>
        <end position="43"/>
    </location>
</feature>
<keyword evidence="3" id="KW-1185">Reference proteome</keyword>
<sequence>MHEKICEDSSSFDLMSADIATAIEELQRLANKLLEEAQAESESLVEMTESSMPVQEFDIDDLLKLKGGSSGFTSKGAGLSKLNDVIKVEH</sequence>
<evidence type="ECO:0000313" key="2">
    <source>
        <dbReference type="EMBL" id="KAJ8305703.1"/>
    </source>
</evidence>
<reference evidence="2 3" key="1">
    <citation type="submission" date="2022-12" db="EMBL/GenBank/DDBJ databases">
        <title>Chromosome-level genome of Tegillarca granosa.</title>
        <authorList>
            <person name="Kim J."/>
        </authorList>
    </citation>
    <scope>NUCLEOTIDE SEQUENCE [LARGE SCALE GENOMIC DNA]</scope>
    <source>
        <strain evidence="2">Teg-2019</strain>
        <tissue evidence="2">Adductor muscle</tissue>
    </source>
</reference>
<organism evidence="2 3">
    <name type="scientific">Tegillarca granosa</name>
    <name type="common">Malaysian cockle</name>
    <name type="synonym">Anadara granosa</name>
    <dbReference type="NCBI Taxonomy" id="220873"/>
    <lineage>
        <taxon>Eukaryota</taxon>
        <taxon>Metazoa</taxon>
        <taxon>Spiralia</taxon>
        <taxon>Lophotrochozoa</taxon>
        <taxon>Mollusca</taxon>
        <taxon>Bivalvia</taxon>
        <taxon>Autobranchia</taxon>
        <taxon>Pteriomorphia</taxon>
        <taxon>Arcoida</taxon>
        <taxon>Arcoidea</taxon>
        <taxon>Arcidae</taxon>
        <taxon>Tegillarca</taxon>
    </lineage>
</organism>
<name>A0ABQ9EKB2_TEGGR</name>
<accession>A0ABQ9EKB2</accession>